<protein>
    <submittedName>
        <fullName evidence="2">Uncharacterized protein</fullName>
    </submittedName>
</protein>
<proteinExistence type="predicted"/>
<dbReference type="AlphaFoldDB" id="A0A370BAA9"/>
<sequence length="62" mass="6354">MLWARGQNLADGPVWRTVKKAAQDNARGAALRHAAAAPARRAGRAGTGGVGVVPHRAGRCLG</sequence>
<name>A0A370BAA9_9ACTN</name>
<feature type="region of interest" description="Disordered" evidence="1">
    <location>
        <begin position="37"/>
        <end position="62"/>
    </location>
</feature>
<accession>A0A370BAA9</accession>
<keyword evidence="3" id="KW-1185">Reference proteome</keyword>
<dbReference type="Proteomes" id="UP000253741">
    <property type="component" value="Unassembled WGS sequence"/>
</dbReference>
<organism evidence="2 3">
    <name type="scientific">Streptomyces corynorhini</name>
    <dbReference type="NCBI Taxonomy" id="2282652"/>
    <lineage>
        <taxon>Bacteria</taxon>
        <taxon>Bacillati</taxon>
        <taxon>Actinomycetota</taxon>
        <taxon>Actinomycetes</taxon>
        <taxon>Kitasatosporales</taxon>
        <taxon>Streptomycetaceae</taxon>
        <taxon>Streptomyces</taxon>
    </lineage>
</organism>
<evidence type="ECO:0000256" key="1">
    <source>
        <dbReference type="SAM" id="MobiDB-lite"/>
    </source>
</evidence>
<gene>
    <name evidence="2" type="ORF">DVH02_16485</name>
</gene>
<evidence type="ECO:0000313" key="2">
    <source>
        <dbReference type="EMBL" id="RDG37114.1"/>
    </source>
</evidence>
<evidence type="ECO:0000313" key="3">
    <source>
        <dbReference type="Proteomes" id="UP000253741"/>
    </source>
</evidence>
<reference evidence="2 3" key="1">
    <citation type="submission" date="2018-07" db="EMBL/GenBank/DDBJ databases">
        <title>Streptomyces species from bats.</title>
        <authorList>
            <person name="Dunlap C."/>
        </authorList>
    </citation>
    <scope>NUCLEOTIDE SEQUENCE [LARGE SCALE GENOMIC DNA]</scope>
    <source>
        <strain evidence="2 3">AC230</strain>
    </source>
</reference>
<comment type="caution">
    <text evidence="2">The sequence shown here is derived from an EMBL/GenBank/DDBJ whole genome shotgun (WGS) entry which is preliminary data.</text>
</comment>
<dbReference type="EMBL" id="QQNA01000119">
    <property type="protein sequence ID" value="RDG37114.1"/>
    <property type="molecule type" value="Genomic_DNA"/>
</dbReference>